<name>M1X2X1_9NOST</name>
<dbReference type="Pfam" id="PF11210">
    <property type="entry name" value="DUF2996"/>
    <property type="match status" value="1"/>
</dbReference>
<evidence type="ECO:0008006" key="4">
    <source>
        <dbReference type="Google" id="ProtNLM"/>
    </source>
</evidence>
<feature type="region of interest" description="Disordered" evidence="1">
    <location>
        <begin position="1"/>
        <end position="40"/>
    </location>
</feature>
<organism evidence="2 3">
    <name type="scientific">Richelia intracellularis HH01</name>
    <dbReference type="NCBI Taxonomy" id="1165094"/>
    <lineage>
        <taxon>Bacteria</taxon>
        <taxon>Bacillati</taxon>
        <taxon>Cyanobacteriota</taxon>
        <taxon>Cyanophyceae</taxon>
        <taxon>Nostocales</taxon>
        <taxon>Nostocaceae</taxon>
        <taxon>Richelia</taxon>
    </lineage>
</organism>
<reference evidence="3" key="2">
    <citation type="submission" date="2016-01" db="EMBL/GenBank/DDBJ databases">
        <title>Diatom-associated endosymboitic cyanobacterium lacks core nitrogen metabolism enzymes.</title>
        <authorList>
            <person name="Hilton J.A."/>
            <person name="Foster R.A."/>
            <person name="Tripp H.J."/>
            <person name="Carter B.J."/>
            <person name="Zehr J.P."/>
            <person name="Villareal T.A."/>
        </authorList>
    </citation>
    <scope>NUCLEOTIDE SEQUENCE [LARGE SCALE GENOMIC DNA]</scope>
    <source>
        <strain evidence="3">HH01</strain>
    </source>
</reference>
<dbReference type="RefSeq" id="WP_008234285.1">
    <property type="nucleotide sequence ID" value="NZ_CAIY01000047.1"/>
</dbReference>
<dbReference type="InterPro" id="IPR021374">
    <property type="entry name" value="DUF2996"/>
</dbReference>
<feature type="compositionally biased region" description="Basic and acidic residues" evidence="1">
    <location>
        <begin position="1"/>
        <end position="10"/>
    </location>
</feature>
<proteinExistence type="predicted"/>
<evidence type="ECO:0000313" key="3">
    <source>
        <dbReference type="Proteomes" id="UP000053051"/>
    </source>
</evidence>
<dbReference type="EMBL" id="CAIY01000047">
    <property type="protein sequence ID" value="CCH67565.1"/>
    <property type="molecule type" value="Genomic_DNA"/>
</dbReference>
<dbReference type="OrthoDB" id="465001at2"/>
<dbReference type="AlphaFoldDB" id="M1X2X1"/>
<dbReference type="STRING" id="1165094.RINTHH_14100"/>
<keyword evidence="3" id="KW-1185">Reference proteome</keyword>
<dbReference type="PANTHER" id="PTHR36341:SF3">
    <property type="entry name" value="DUF2996 FAMILY PROTEIN"/>
    <property type="match status" value="1"/>
</dbReference>
<evidence type="ECO:0000313" key="2">
    <source>
        <dbReference type="EMBL" id="CCH67565.1"/>
    </source>
</evidence>
<gene>
    <name evidence="2" type="ORF">RINTHH_14100</name>
</gene>
<evidence type="ECO:0000256" key="1">
    <source>
        <dbReference type="SAM" id="MobiDB-lite"/>
    </source>
</evidence>
<dbReference type="Proteomes" id="UP000053051">
    <property type="component" value="Unassembled WGS sequence"/>
</dbReference>
<comment type="caution">
    <text evidence="2">The sequence shown here is derived from an EMBL/GenBank/DDBJ whole genome shotgun (WGS) entry which is preliminary data.</text>
</comment>
<feature type="compositionally biased region" description="Basic and acidic residues" evidence="1">
    <location>
        <begin position="17"/>
        <end position="40"/>
    </location>
</feature>
<protein>
    <recommendedName>
        <fullName evidence="4">DUF2996 domain-containing protein</fullName>
    </recommendedName>
</protein>
<reference evidence="2 3" key="1">
    <citation type="submission" date="2012-05" db="EMBL/GenBank/DDBJ databases">
        <authorList>
            <person name="Hilton J."/>
        </authorList>
    </citation>
    <scope>NUCLEOTIDE SEQUENCE [LARGE SCALE GENOMIC DNA]</scope>
    <source>
        <strain evidence="2 3">HH01</strain>
    </source>
</reference>
<sequence>MVEENSRNKAAEIASPETDKPVMSKDGREEPAKKVKKEKPPVIENKPFTEFVTEYYLPAVQKAITDEGIADLELSFIKQKLPVKGLENLDECWQVVGSFAQGKCNFNIYFPDESIKGKKTFSCHEGKQPSTLEPFMIDERKVTLELLIWGLTQRLDGQKWLSRN</sequence>
<accession>M1X2X1</accession>
<dbReference type="PANTHER" id="PTHR36341">
    <property type="entry name" value="DUF2996 FAMILY PROTEIN"/>
    <property type="match status" value="1"/>
</dbReference>